<feature type="region of interest" description="Disordered" evidence="7">
    <location>
        <begin position="331"/>
        <end position="416"/>
    </location>
</feature>
<evidence type="ECO:0000256" key="7">
    <source>
        <dbReference type="SAM" id="MobiDB-lite"/>
    </source>
</evidence>
<reference evidence="8" key="2">
    <citation type="submission" date="2025-09" db="UniProtKB">
        <authorList>
            <consortium name="Ensembl"/>
        </authorList>
    </citation>
    <scope>IDENTIFICATION</scope>
</reference>
<keyword evidence="9" id="KW-1185">Reference proteome</keyword>
<feature type="region of interest" description="Disordered" evidence="7">
    <location>
        <begin position="137"/>
        <end position="314"/>
    </location>
</feature>
<feature type="compositionally biased region" description="Basic and acidic residues" evidence="7">
    <location>
        <begin position="405"/>
        <end position="416"/>
    </location>
</feature>
<comment type="subcellular location">
    <subcellularLocation>
        <location evidence="1">Nucleus</location>
        <location evidence="1">Nucleolus</location>
    </subcellularLocation>
</comment>
<keyword evidence="4" id="KW-0698">rRNA processing</keyword>
<dbReference type="AlphaFoldDB" id="A0A3Q2U135"/>
<evidence type="ECO:0000313" key="9">
    <source>
        <dbReference type="Proteomes" id="UP000265000"/>
    </source>
</evidence>
<accession>A0A3Q2U135</accession>
<dbReference type="Ensembl" id="ENSFHET00000010923.1">
    <property type="protein sequence ID" value="ENSFHEP00000023200.1"/>
    <property type="gene ID" value="ENSFHEG00000004060.1"/>
</dbReference>
<dbReference type="Pfam" id="PF04147">
    <property type="entry name" value="Nop14"/>
    <property type="match status" value="1"/>
</dbReference>
<name>A0A3Q2U135_FUNHE</name>
<reference evidence="8" key="1">
    <citation type="submission" date="2025-08" db="UniProtKB">
        <authorList>
            <consortium name="Ensembl"/>
        </authorList>
    </citation>
    <scope>IDENTIFICATION</scope>
</reference>
<dbReference type="PANTHER" id="PTHR23183">
    <property type="entry name" value="NOP14"/>
    <property type="match status" value="1"/>
</dbReference>
<organism evidence="8 9">
    <name type="scientific">Fundulus heteroclitus</name>
    <name type="common">Killifish</name>
    <name type="synonym">Mummichog</name>
    <dbReference type="NCBI Taxonomy" id="8078"/>
    <lineage>
        <taxon>Eukaryota</taxon>
        <taxon>Metazoa</taxon>
        <taxon>Chordata</taxon>
        <taxon>Craniata</taxon>
        <taxon>Vertebrata</taxon>
        <taxon>Euteleostomi</taxon>
        <taxon>Actinopterygii</taxon>
        <taxon>Neopterygii</taxon>
        <taxon>Teleostei</taxon>
        <taxon>Neoteleostei</taxon>
        <taxon>Acanthomorphata</taxon>
        <taxon>Ovalentaria</taxon>
        <taxon>Atherinomorphae</taxon>
        <taxon>Cyprinodontiformes</taxon>
        <taxon>Fundulidae</taxon>
        <taxon>Fundulus</taxon>
    </lineage>
</organism>
<evidence type="ECO:0000256" key="5">
    <source>
        <dbReference type="ARBA" id="ARBA00023242"/>
    </source>
</evidence>
<comment type="similarity">
    <text evidence="2">Belongs to the NOP14 family.</text>
</comment>
<feature type="compositionally biased region" description="Acidic residues" evidence="7">
    <location>
        <begin position="344"/>
        <end position="404"/>
    </location>
</feature>
<dbReference type="Proteomes" id="UP000265000">
    <property type="component" value="Unplaced"/>
</dbReference>
<dbReference type="CTD" id="8602"/>
<keyword evidence="3" id="KW-0690">Ribosome biogenesis</keyword>
<evidence type="ECO:0000313" key="8">
    <source>
        <dbReference type="Ensembl" id="ENSFHEP00000023200.1"/>
    </source>
</evidence>
<dbReference type="GO" id="GO:0030490">
    <property type="term" value="P:maturation of SSU-rRNA"/>
    <property type="evidence" value="ECO:0007669"/>
    <property type="project" value="TreeGrafter"/>
</dbReference>
<evidence type="ECO:0000256" key="4">
    <source>
        <dbReference type="ARBA" id="ARBA00022552"/>
    </source>
</evidence>
<evidence type="ECO:0000256" key="2">
    <source>
        <dbReference type="ARBA" id="ARBA00007466"/>
    </source>
</evidence>
<evidence type="ECO:0000256" key="3">
    <source>
        <dbReference type="ARBA" id="ARBA00022517"/>
    </source>
</evidence>
<keyword evidence="5" id="KW-0539">Nucleus</keyword>
<proteinExistence type="inferred from homology"/>
<dbReference type="PANTHER" id="PTHR23183:SF0">
    <property type="entry name" value="NUCLEOLAR PROTEIN 14"/>
    <property type="match status" value="1"/>
</dbReference>
<dbReference type="OrthoDB" id="441771at2759"/>
<protein>
    <submittedName>
        <fullName evidence="8">NOP14 nucleolar protein homolog (yeast)</fullName>
    </submittedName>
</protein>
<dbReference type="STRING" id="8078.ENSFHEP00000023200"/>
<dbReference type="GeneID" id="105930657"/>
<feature type="compositionally biased region" description="Basic and acidic residues" evidence="7">
    <location>
        <begin position="189"/>
        <end position="226"/>
    </location>
</feature>
<comment type="function">
    <text evidence="6">Involved in nucleolar processing of pre-18S ribosomal RNA. Has a role in the nuclear export of 40S pre-ribosomal subunit to the cytoplasm.</text>
</comment>
<dbReference type="GO" id="GO:0032040">
    <property type="term" value="C:small-subunit processome"/>
    <property type="evidence" value="ECO:0007669"/>
    <property type="project" value="InterPro"/>
</dbReference>
<evidence type="ECO:0000256" key="1">
    <source>
        <dbReference type="ARBA" id="ARBA00004604"/>
    </source>
</evidence>
<dbReference type="GeneTree" id="ENSGT00390000017459"/>
<dbReference type="GO" id="GO:0030692">
    <property type="term" value="C:Noc4p-Nop14p complex"/>
    <property type="evidence" value="ECO:0007669"/>
    <property type="project" value="TreeGrafter"/>
</dbReference>
<evidence type="ECO:0000256" key="6">
    <source>
        <dbReference type="ARBA" id="ARBA00024695"/>
    </source>
</evidence>
<feature type="compositionally biased region" description="Basic and acidic residues" evidence="7">
    <location>
        <begin position="238"/>
        <end position="301"/>
    </location>
</feature>
<dbReference type="InterPro" id="IPR007276">
    <property type="entry name" value="Nop14"/>
</dbReference>
<sequence>MGKKAPKKRNLADKVRKTKTAAEIKNNPFEVKINRKKFDVLGRKSKHDVGLPGVSRSKAINKRKETLLKEYRQKNRSNKFIDRRLGEYDAKMAPEDKILLRFTIERQRVHEKRDVYNLNEEEELTHYGQSLAEMEKFNDAVGSDDESEEKGLLSAELTASHFGGGGGLLRKKTSGGDQLDEQSSQRTRSRQELIEELIQKSKQEKRERQVQKEEAQELTEKLDQDWKSIQALMVKKTPKAEHEDKPEEKPKPEEYDMMVRELGFEMKAQPSEKMKTPEELAREEKERLQKLEADRLRRMMGDEGGDSVQSHAHVSADDLNDGFLLDKHDKKTLSYQDGKWNIAEESEGDKEEEAESGEEDAGAEEANEEEDEDSEEEEEDTSEDEDGHSDLESEQESENEESEREGEARRPPSLSREELMARQEAAKAELPYTFTAPESYEDLKGLLHGHSPDNQRLILARTQKCNHPSLAAGNKLKLQKLVGFLMEYLGELATRSPPELSAVDKLIPELYALCQMFPEAACKSMQSILGDAAHSMEEVIEVKGLAAFPTLDMLVYLKVTALLFPTSDFRHPVTTPALLYISQALTKCPVRSLQDLTSGLALCCLAVEYVSFSKRFLPELINFLSGTLRLAVQDKASAGCVVVPPFRPSGKHSDLLVLSSAESCRSWSETKLPLVSTQQLELNSDLDRDHYRLNCLSTCLDLVKRCCLLYKDLTSFTHIFQPIRTLLSKHLSRQNLPGPLQELHREILEAISSAPVTHTRLVFDKKKPIPLKLFTPKIVEILDYGKKRGCTREEREKERLKHKYKKEFKGALREIRKDARFLAREKLNEVMNRDEERKRKVKMLLGSLATQEGEWKALKRKKRK</sequence>